<dbReference type="SUPFAM" id="SSF52540">
    <property type="entry name" value="P-loop containing nucleoside triphosphate hydrolases"/>
    <property type="match status" value="1"/>
</dbReference>
<evidence type="ECO:0000313" key="4">
    <source>
        <dbReference type="Proteomes" id="UP000515153"/>
    </source>
</evidence>
<dbReference type="GO" id="GO:0031380">
    <property type="term" value="C:nuclear RNA-directed RNA polymerase complex"/>
    <property type="evidence" value="ECO:0007669"/>
    <property type="project" value="TreeGrafter"/>
</dbReference>
<proteinExistence type="predicted"/>
<evidence type="ECO:0008006" key="6">
    <source>
        <dbReference type="Google" id="ProtNLM"/>
    </source>
</evidence>
<reference evidence="5" key="1">
    <citation type="journal article" date="2019" name="Mol. Biol. Evol.">
        <title>Blast fungal genomes show frequent chromosomal changes, gene gains and losses, and effector gene turnover.</title>
        <authorList>
            <person name="Gomez Luciano L.B."/>
            <person name="Jason Tsai I."/>
            <person name="Chuma I."/>
            <person name="Tosa Y."/>
            <person name="Chen Y.H."/>
            <person name="Li J.Y."/>
            <person name="Li M.Y."/>
            <person name="Jade Lu M.Y."/>
            <person name="Nakayashiki H."/>
            <person name="Li W.H."/>
        </authorList>
    </citation>
    <scope>NUCLEOTIDE SEQUENCE</scope>
    <source>
        <strain evidence="5">NI907</strain>
    </source>
</reference>
<dbReference type="Proteomes" id="UP000515153">
    <property type="component" value="Unplaced"/>
</dbReference>
<accession>A0A6P8BHH7</accession>
<name>A0A6P8BHH7_PYRGI</name>
<keyword evidence="1" id="KW-0378">Hydrolase</keyword>
<dbReference type="InterPro" id="IPR041677">
    <property type="entry name" value="DNA2/NAM7_AAA_11"/>
</dbReference>
<evidence type="ECO:0000256" key="1">
    <source>
        <dbReference type="ARBA" id="ARBA00022806"/>
    </source>
</evidence>
<dbReference type="CDD" id="cd06008">
    <property type="entry name" value="NF-X1-zinc-finger"/>
    <property type="match status" value="1"/>
</dbReference>
<dbReference type="RefSeq" id="XP_030986486.1">
    <property type="nucleotide sequence ID" value="XM_031122658.1"/>
</dbReference>
<dbReference type="CDD" id="cd18808">
    <property type="entry name" value="SF1_C_Upf1"/>
    <property type="match status" value="1"/>
</dbReference>
<reference evidence="5" key="2">
    <citation type="submission" date="2019-10" db="EMBL/GenBank/DDBJ databases">
        <authorList>
            <consortium name="NCBI Genome Project"/>
        </authorList>
    </citation>
    <scope>NUCLEOTIDE SEQUENCE</scope>
    <source>
        <strain evidence="5">NI907</strain>
    </source>
</reference>
<dbReference type="PANTHER" id="PTHR10887">
    <property type="entry name" value="DNA2/NAM7 HELICASE FAMILY"/>
    <property type="match status" value="1"/>
</dbReference>
<sequence length="1458" mass="163581">MVQDLTSQKSLSQKVTLWQLRVLPFFNTILHRSIVESVVLEQEVAMIYRTLLGLDATRLKQLFDFIIHLIDHWVELPFLSTPTSSLEALSLSCRVLAKAIDTSSSNVVSANFESIARDLRIRSNVFGSGTEDFYSLQANKFLEYIFRRLKVGESIPNAQRFRSQATGAAAAFTLSQDLPGALSHQGRRHDNDYADIKNINLMPTYEEILSCRDEYLPTTNPSQHHIPGLGGLLDRHFRLIREDTPHDLRSAIRSQLESNRPEVEIRTKVISYDNATAVDVTFDRRTGLEFIIRIDQPKGARNLEKSQRATWWDTTKRLENGALVCIVDETYNVIFLQVSRSTNRTASGPEVTAQTQATDENYEPRYSLCDDGRHAFVHLRMVDIKAAEVQKSLVWLKSMETRQRRQLFEFPSILLPSFAPPLRAFQSMSQELNMPFRNFISLSVGDETPTLDAPLYTKRPGFSYNLGCLTSIGTEIRHRPGDFFDLATLCQHTTLDLTQFRAIIDLLSRSLALIQGPPGTGKSYIGEAIIKVPLASKTRANLGPILCVCYTNQALDQLLEHLIDKGCQNIIRIRSRSKSERLQPINLREVVRQMTRMQVEGKALWAHQDEIFGSASGNMTGGEDDDGGVWQTIRHGPAHNEYEASRERNQRVRSAIDLRCLQQANIIGITTTGLATNLELLRRVNGKVLVCEEAGEVLEAHLLTALLPTIEHAILIGDHLQLRPQIQDWRLQRANPAGLKYSLDVSLFERLVRPSIPGMPSLPFSVLDTQRRMHPSISELVQSTLYPTLADSNTVAEYPRVPGITKRLFWLHHEHPESGWNNSQDAIETFYSNEFEIDMVSALVSHLIRQGVYKSGEIAVLTPYPGQLKKFQQKLGSSMQITVNDRDTEDLASLEVDVDDKLSRNKKSPAKISALDGIRAATVDNFQGEEADVVIVSLVRSNKEKKCGFLSVSNRINVLLSRARHGMYIIGNSHTCSNVPMWTQVIEILGHKGNIGRELELQYPRHPETRSLVSQPDHFVQFSPDGGCNVRCDRRLDCGHSCTGSCHSAFLHDTFKCMKDCPRPKKNCTHPCRKRCGEPCGTMCTEAICNAGLSLPCGHAIDTVECWRAQDPDAIQCSVTVEKLVSGCRHKVKLPCHRDPANKYAGGTTTLVTIAAKRCAAPCDWVPCTKRCGELLSCGHQCPSVCGEACPEQIFCQQCASDEVKNQVVDLITFDKYSMIDLDENPCIFPDCGHFLTYTTIDGQMELGIFYQISEEGLPVAITSVPHPFGLDGSIKACPTCRGSLRKISRYGRIVRRGLLDESTKKFIAWANGVSKTLSERFLRARDELDERTKKDFVFTTAASEQYNLEGSRQEQMSHLLRLTGLTRHKRLKSLRSQILKYLDQVGRDEQPYQRVSNLVSFINRQRRGGVGDFAFDQAAIQMGSLIEASALGLQCDILLISDYIDLCRRSADGSRGG</sequence>
<keyword evidence="4" id="KW-1185">Reference proteome</keyword>
<dbReference type="Gene3D" id="3.40.50.300">
    <property type="entry name" value="P-loop containing nucleotide triphosphate hydrolases"/>
    <property type="match status" value="2"/>
</dbReference>
<dbReference type="GO" id="GO:0004386">
    <property type="term" value="F:helicase activity"/>
    <property type="evidence" value="ECO:0007669"/>
    <property type="project" value="InterPro"/>
</dbReference>
<keyword evidence="1" id="KW-0547">Nucleotide-binding</keyword>
<evidence type="ECO:0000313" key="5">
    <source>
        <dbReference type="RefSeq" id="XP_030986486.1"/>
    </source>
</evidence>
<dbReference type="InterPro" id="IPR047187">
    <property type="entry name" value="SF1_C_Upf1"/>
</dbReference>
<evidence type="ECO:0000259" key="2">
    <source>
        <dbReference type="Pfam" id="PF13086"/>
    </source>
</evidence>
<dbReference type="PANTHER" id="PTHR10887:SF445">
    <property type="entry name" value="NFX1-TYPE ZINC FINGER-CONTAINING PROTEIN 1"/>
    <property type="match status" value="1"/>
</dbReference>
<dbReference type="Pfam" id="PF13086">
    <property type="entry name" value="AAA_11"/>
    <property type="match status" value="1"/>
</dbReference>
<keyword evidence="1" id="KW-0067">ATP-binding</keyword>
<organism evidence="4 5">
    <name type="scientific">Pyricularia grisea</name>
    <name type="common">Crabgrass-specific blast fungus</name>
    <name type="synonym">Magnaporthe grisea</name>
    <dbReference type="NCBI Taxonomy" id="148305"/>
    <lineage>
        <taxon>Eukaryota</taxon>
        <taxon>Fungi</taxon>
        <taxon>Dikarya</taxon>
        <taxon>Ascomycota</taxon>
        <taxon>Pezizomycotina</taxon>
        <taxon>Sordariomycetes</taxon>
        <taxon>Sordariomycetidae</taxon>
        <taxon>Magnaporthales</taxon>
        <taxon>Pyriculariaceae</taxon>
        <taxon>Pyricularia</taxon>
    </lineage>
</organism>
<dbReference type="Pfam" id="PF13087">
    <property type="entry name" value="AAA_12"/>
    <property type="match status" value="1"/>
</dbReference>
<dbReference type="KEGG" id="pgri:PgNI_02596"/>
<dbReference type="InterPro" id="IPR041679">
    <property type="entry name" value="DNA2/NAM7-like_C"/>
</dbReference>
<protein>
    <recommendedName>
        <fullName evidence="6">NFX1-type zinc finger-containing protein 1</fullName>
    </recommendedName>
</protein>
<dbReference type="CDD" id="cd17936">
    <property type="entry name" value="EEXXEc_NFX1"/>
    <property type="match status" value="1"/>
</dbReference>
<dbReference type="GO" id="GO:0031048">
    <property type="term" value="P:regulatory ncRNA-mediated heterochromatin formation"/>
    <property type="evidence" value="ECO:0007669"/>
    <property type="project" value="TreeGrafter"/>
</dbReference>
<dbReference type="InterPro" id="IPR045055">
    <property type="entry name" value="DNA2/NAM7-like"/>
</dbReference>
<feature type="domain" description="DNA2/NAM7 helicase helicase" evidence="2">
    <location>
        <begin position="495"/>
        <end position="726"/>
    </location>
</feature>
<gene>
    <name evidence="5" type="ORF">PgNI_02596</name>
</gene>
<keyword evidence="1" id="KW-0347">Helicase</keyword>
<dbReference type="InterPro" id="IPR027417">
    <property type="entry name" value="P-loop_NTPase"/>
</dbReference>
<reference evidence="5" key="3">
    <citation type="submission" date="2025-08" db="UniProtKB">
        <authorList>
            <consortium name="RefSeq"/>
        </authorList>
    </citation>
    <scope>IDENTIFICATION</scope>
    <source>
        <strain evidence="5">NI907</strain>
    </source>
</reference>
<feature type="domain" description="DNA2/NAM7 helicase-like C-terminal" evidence="3">
    <location>
        <begin position="743"/>
        <end position="973"/>
    </location>
</feature>
<dbReference type="FunFam" id="3.40.50.300:FF:001660">
    <property type="entry name" value="NF-X1 finger and helicase protein, putative"/>
    <property type="match status" value="1"/>
</dbReference>
<evidence type="ECO:0000259" key="3">
    <source>
        <dbReference type="Pfam" id="PF13087"/>
    </source>
</evidence>
<dbReference type="GeneID" id="41957569"/>